<dbReference type="STRING" id="13735.ENSPSIP00000006903"/>
<reference evidence="5" key="3">
    <citation type="submission" date="2025-08" db="UniProtKB">
        <authorList>
            <consortium name="Ensembl"/>
        </authorList>
    </citation>
    <scope>IDENTIFICATION</scope>
</reference>
<reference evidence="5" key="4">
    <citation type="submission" date="2025-09" db="UniProtKB">
        <authorList>
            <consortium name="Ensembl"/>
        </authorList>
    </citation>
    <scope>IDENTIFICATION</scope>
</reference>
<keyword evidence="2" id="KW-0732">Signal</keyword>
<dbReference type="GeneTree" id="ENSGT00940000159838"/>
<proteinExistence type="predicted"/>
<dbReference type="GO" id="GO:0008239">
    <property type="term" value="F:dipeptidyl-peptidase activity"/>
    <property type="evidence" value="ECO:0007669"/>
    <property type="project" value="TreeGrafter"/>
</dbReference>
<dbReference type="OMA" id="EASEICY"/>
<sequence>MLSAYMRIKYPNLVAGALAASAPLLSVAGIGDPNEFFQAVTANFQNASPACAKAVSKAFQEINDLYLSGAYDRISSEMSVCQRLSSKEDIYQLFGFARNAFTMMAMLNYPYKTDFLGHLPAHPVKVSARVLEGSRRAFKPSRDHECYHVLNCFHFVLSLNRSGTNCSGVDG</sequence>
<keyword evidence="3" id="KW-0378">Hydrolase</keyword>
<dbReference type="HOGENOM" id="CLU_1562408_0_0_1"/>
<dbReference type="KEGG" id="pss:102447055"/>
<organism evidence="5 6">
    <name type="scientific">Pelodiscus sinensis</name>
    <name type="common">Chinese softshell turtle</name>
    <name type="synonym">Trionyx sinensis</name>
    <dbReference type="NCBI Taxonomy" id="13735"/>
    <lineage>
        <taxon>Eukaryota</taxon>
        <taxon>Metazoa</taxon>
        <taxon>Chordata</taxon>
        <taxon>Craniata</taxon>
        <taxon>Vertebrata</taxon>
        <taxon>Euteleostomi</taxon>
        <taxon>Archelosauria</taxon>
        <taxon>Testudinata</taxon>
        <taxon>Testudines</taxon>
        <taxon>Cryptodira</taxon>
        <taxon>Trionychia</taxon>
        <taxon>Trionychidae</taxon>
        <taxon>Pelodiscus</taxon>
    </lineage>
</organism>
<dbReference type="OrthoDB" id="1735038at2759"/>
<evidence type="ECO:0000256" key="4">
    <source>
        <dbReference type="ARBA" id="ARBA00023180"/>
    </source>
</evidence>
<dbReference type="PANTHER" id="PTHR11010:SF107">
    <property type="entry name" value="DIPEPTIDYL PEPTIDASE 2"/>
    <property type="match status" value="1"/>
</dbReference>
<dbReference type="GO" id="GO:0031982">
    <property type="term" value="C:vesicle"/>
    <property type="evidence" value="ECO:0007669"/>
    <property type="project" value="TreeGrafter"/>
</dbReference>
<evidence type="ECO:0000313" key="6">
    <source>
        <dbReference type="Proteomes" id="UP000007267"/>
    </source>
</evidence>
<dbReference type="AlphaFoldDB" id="K7FFU3"/>
<name>K7FFU3_PELSI</name>
<dbReference type="InterPro" id="IPR042269">
    <property type="entry name" value="Ser_carbopepase_S28_SKS"/>
</dbReference>
<dbReference type="GO" id="GO:0006508">
    <property type="term" value="P:proteolysis"/>
    <property type="evidence" value="ECO:0007669"/>
    <property type="project" value="UniProtKB-KW"/>
</dbReference>
<reference evidence="6" key="2">
    <citation type="journal article" date="2013" name="Nat. Genet.">
        <title>The draft genomes of soft-shell turtle and green sea turtle yield insights into the development and evolution of the turtle-specific body plan.</title>
        <authorList>
            <person name="Wang Z."/>
            <person name="Pascual-Anaya J."/>
            <person name="Zadissa A."/>
            <person name="Li W."/>
            <person name="Niimura Y."/>
            <person name="Huang Z."/>
            <person name="Li C."/>
            <person name="White S."/>
            <person name="Xiong Z."/>
            <person name="Fang D."/>
            <person name="Wang B."/>
            <person name="Ming Y."/>
            <person name="Chen Y."/>
            <person name="Zheng Y."/>
            <person name="Kuraku S."/>
            <person name="Pignatelli M."/>
            <person name="Herrero J."/>
            <person name="Beal K."/>
            <person name="Nozawa M."/>
            <person name="Li Q."/>
            <person name="Wang J."/>
            <person name="Zhang H."/>
            <person name="Yu L."/>
            <person name="Shigenobu S."/>
            <person name="Wang J."/>
            <person name="Liu J."/>
            <person name="Flicek P."/>
            <person name="Searle S."/>
            <person name="Wang J."/>
            <person name="Kuratani S."/>
            <person name="Yin Y."/>
            <person name="Aken B."/>
            <person name="Zhang G."/>
            <person name="Irie N."/>
        </authorList>
    </citation>
    <scope>NUCLEOTIDE SEQUENCE [LARGE SCALE GENOMIC DNA]</scope>
    <source>
        <strain evidence="6">Daiwa-1</strain>
    </source>
</reference>
<dbReference type="PANTHER" id="PTHR11010">
    <property type="entry name" value="PROTEASE S28 PRO-X CARBOXYPEPTIDASE-RELATED"/>
    <property type="match status" value="1"/>
</dbReference>
<evidence type="ECO:0000256" key="3">
    <source>
        <dbReference type="ARBA" id="ARBA00022801"/>
    </source>
</evidence>
<reference evidence="6" key="1">
    <citation type="submission" date="2011-10" db="EMBL/GenBank/DDBJ databases">
        <authorList>
            <consortium name="Soft-shell Turtle Genome Consortium"/>
        </authorList>
    </citation>
    <scope>NUCLEOTIDE SEQUENCE [LARGE SCALE GENOMIC DNA]</scope>
    <source>
        <strain evidence="6">Daiwa-1</strain>
    </source>
</reference>
<dbReference type="RefSeq" id="XP_006115868.1">
    <property type="nucleotide sequence ID" value="XM_006115806.2"/>
</dbReference>
<dbReference type="Gene3D" id="1.20.120.980">
    <property type="entry name" value="Serine carboxypeptidase S28, SKS domain"/>
    <property type="match status" value="1"/>
</dbReference>
<dbReference type="Proteomes" id="UP000007267">
    <property type="component" value="Unassembled WGS sequence"/>
</dbReference>
<protein>
    <submittedName>
        <fullName evidence="5">Dipeptidyl peptidase 2-like</fullName>
    </submittedName>
</protein>
<keyword evidence="4" id="KW-0325">Glycoprotein</keyword>
<keyword evidence="6" id="KW-1185">Reference proteome</keyword>
<dbReference type="InterPro" id="IPR008758">
    <property type="entry name" value="Peptidase_S28"/>
</dbReference>
<keyword evidence="1" id="KW-0645">Protease</keyword>
<evidence type="ECO:0000256" key="1">
    <source>
        <dbReference type="ARBA" id="ARBA00022670"/>
    </source>
</evidence>
<dbReference type="Ensembl" id="ENSPSIT00000006942.1">
    <property type="protein sequence ID" value="ENSPSIP00000006903.1"/>
    <property type="gene ID" value="ENSPSIG00000006381.1"/>
</dbReference>
<accession>K7FFU3</accession>
<dbReference type="GO" id="GO:0070008">
    <property type="term" value="F:serine-type exopeptidase activity"/>
    <property type="evidence" value="ECO:0007669"/>
    <property type="project" value="InterPro"/>
</dbReference>
<dbReference type="Pfam" id="PF05577">
    <property type="entry name" value="Peptidase_S28"/>
    <property type="match status" value="1"/>
</dbReference>
<dbReference type="EMBL" id="AGCU01037992">
    <property type="status" value="NOT_ANNOTATED_CDS"/>
    <property type="molecule type" value="Genomic_DNA"/>
</dbReference>
<dbReference type="eggNOG" id="KOG2183">
    <property type="taxonomic scope" value="Eukaryota"/>
</dbReference>
<evidence type="ECO:0000256" key="2">
    <source>
        <dbReference type="ARBA" id="ARBA00022729"/>
    </source>
</evidence>
<evidence type="ECO:0000313" key="5">
    <source>
        <dbReference type="Ensembl" id="ENSPSIP00000006903.1"/>
    </source>
</evidence>